<keyword evidence="5" id="KW-0067">ATP-binding</keyword>
<evidence type="ECO:0000256" key="2">
    <source>
        <dbReference type="ARBA" id="ARBA00022679"/>
    </source>
</evidence>
<comment type="caution">
    <text evidence="7">The sequence shown here is derived from an EMBL/GenBank/DDBJ whole genome shotgun (WGS) entry which is preliminary data.</text>
</comment>
<evidence type="ECO:0000256" key="1">
    <source>
        <dbReference type="ARBA" id="ARBA00022527"/>
    </source>
</evidence>
<dbReference type="OrthoDB" id="408964at2759"/>
<feature type="non-terminal residue" evidence="7">
    <location>
        <position position="107"/>
    </location>
</feature>
<feature type="domain" description="Protein kinase" evidence="6">
    <location>
        <begin position="1"/>
        <end position="107"/>
    </location>
</feature>
<dbReference type="Pfam" id="PF00069">
    <property type="entry name" value="Pkinase"/>
    <property type="match status" value="1"/>
</dbReference>
<dbReference type="PROSITE" id="PS50011">
    <property type="entry name" value="PROTEIN_KINASE_DOM"/>
    <property type="match status" value="1"/>
</dbReference>
<keyword evidence="2" id="KW-0808">Transferase</keyword>
<feature type="non-terminal residue" evidence="7">
    <location>
        <position position="1"/>
    </location>
</feature>
<name>A0A9P6UCJ6_9FUNG</name>
<dbReference type="GO" id="GO:0005634">
    <property type="term" value="C:nucleus"/>
    <property type="evidence" value="ECO:0007669"/>
    <property type="project" value="TreeGrafter"/>
</dbReference>
<evidence type="ECO:0000256" key="5">
    <source>
        <dbReference type="ARBA" id="ARBA00022840"/>
    </source>
</evidence>
<dbReference type="InterPro" id="IPR008271">
    <property type="entry name" value="Ser/Thr_kinase_AS"/>
</dbReference>
<dbReference type="GO" id="GO:0004674">
    <property type="term" value="F:protein serine/threonine kinase activity"/>
    <property type="evidence" value="ECO:0007669"/>
    <property type="project" value="UniProtKB-KW"/>
</dbReference>
<dbReference type="SUPFAM" id="SSF56112">
    <property type="entry name" value="Protein kinase-like (PK-like)"/>
    <property type="match status" value="1"/>
</dbReference>
<keyword evidence="8" id="KW-1185">Reference proteome</keyword>
<dbReference type="InterPro" id="IPR000719">
    <property type="entry name" value="Prot_kinase_dom"/>
</dbReference>
<protein>
    <submittedName>
        <fullName evidence="7">Serine/threonine-protein kinase plk1</fullName>
    </submittedName>
</protein>
<proteinExistence type="predicted"/>
<evidence type="ECO:0000259" key="6">
    <source>
        <dbReference type="PROSITE" id="PS50011"/>
    </source>
</evidence>
<accession>A0A9P6UCJ6</accession>
<organism evidence="7 8">
    <name type="scientific">Linnemannia gamsii</name>
    <dbReference type="NCBI Taxonomy" id="64522"/>
    <lineage>
        <taxon>Eukaryota</taxon>
        <taxon>Fungi</taxon>
        <taxon>Fungi incertae sedis</taxon>
        <taxon>Mucoromycota</taxon>
        <taxon>Mortierellomycotina</taxon>
        <taxon>Mortierellomycetes</taxon>
        <taxon>Mortierellales</taxon>
        <taxon>Mortierellaceae</taxon>
        <taxon>Linnemannia</taxon>
    </lineage>
</organism>
<evidence type="ECO:0000313" key="8">
    <source>
        <dbReference type="Proteomes" id="UP000823405"/>
    </source>
</evidence>
<dbReference type="EMBL" id="JAAAIN010006040">
    <property type="protein sequence ID" value="KAG0272094.1"/>
    <property type="molecule type" value="Genomic_DNA"/>
</dbReference>
<dbReference type="Gene3D" id="1.10.510.10">
    <property type="entry name" value="Transferase(Phosphotransferase) domain 1"/>
    <property type="match status" value="1"/>
</dbReference>
<dbReference type="InterPro" id="IPR011009">
    <property type="entry name" value="Kinase-like_dom_sf"/>
</dbReference>
<gene>
    <name evidence="7" type="primary">PLK1_2</name>
    <name evidence="7" type="ORF">BGZ97_011089</name>
</gene>
<evidence type="ECO:0000256" key="4">
    <source>
        <dbReference type="ARBA" id="ARBA00022777"/>
    </source>
</evidence>
<dbReference type="Proteomes" id="UP000823405">
    <property type="component" value="Unassembled WGS sequence"/>
</dbReference>
<evidence type="ECO:0000256" key="3">
    <source>
        <dbReference type="ARBA" id="ARBA00022741"/>
    </source>
</evidence>
<dbReference type="GO" id="GO:0005524">
    <property type="term" value="F:ATP binding"/>
    <property type="evidence" value="ECO:0007669"/>
    <property type="project" value="UniProtKB-KW"/>
</dbReference>
<keyword evidence="4 7" id="KW-0418">Kinase</keyword>
<dbReference type="PANTHER" id="PTHR24345:SF0">
    <property type="entry name" value="CELL CYCLE SERINE_THREONINE-PROTEIN KINASE CDC5_MSD2"/>
    <property type="match status" value="1"/>
</dbReference>
<evidence type="ECO:0000313" key="7">
    <source>
        <dbReference type="EMBL" id="KAG0272094.1"/>
    </source>
</evidence>
<dbReference type="PANTHER" id="PTHR24345">
    <property type="entry name" value="SERINE/THREONINE-PROTEIN KINASE PLK"/>
    <property type="match status" value="1"/>
</dbReference>
<keyword evidence="1" id="KW-0723">Serine/threonine-protein kinase</keyword>
<sequence>FHREIAMFVAAGQHDNLLKFFGAVQDPSGSFPLFELCRPDNVSDLLHSRGRLTYPEVCYFGLGIAAGLAHLHKKGIIHCDLKPENVLITFDMQVRIGDLGLSEQYKD</sequence>
<reference evidence="7" key="1">
    <citation type="journal article" date="2020" name="Fungal Divers.">
        <title>Resolving the Mortierellaceae phylogeny through synthesis of multi-gene phylogenetics and phylogenomics.</title>
        <authorList>
            <person name="Vandepol N."/>
            <person name="Liber J."/>
            <person name="Desiro A."/>
            <person name="Na H."/>
            <person name="Kennedy M."/>
            <person name="Barry K."/>
            <person name="Grigoriev I.V."/>
            <person name="Miller A.N."/>
            <person name="O'Donnell K."/>
            <person name="Stajich J.E."/>
            <person name="Bonito G."/>
        </authorList>
    </citation>
    <scope>NUCLEOTIDE SEQUENCE</scope>
    <source>
        <strain evidence="7">NVP60</strain>
    </source>
</reference>
<dbReference type="PROSITE" id="PS00108">
    <property type="entry name" value="PROTEIN_KINASE_ST"/>
    <property type="match status" value="1"/>
</dbReference>
<keyword evidence="3" id="KW-0547">Nucleotide-binding</keyword>
<dbReference type="AlphaFoldDB" id="A0A9P6UCJ6"/>